<protein>
    <recommendedName>
        <fullName evidence="3">DUF2188 domain-containing protein</fullName>
    </recommendedName>
</protein>
<dbReference type="Proteomes" id="UP000245926">
    <property type="component" value="Chromosome"/>
</dbReference>
<organism evidence="1 2">
    <name type="scientific">Methylobacterium durans</name>
    <dbReference type="NCBI Taxonomy" id="2202825"/>
    <lineage>
        <taxon>Bacteria</taxon>
        <taxon>Pseudomonadati</taxon>
        <taxon>Pseudomonadota</taxon>
        <taxon>Alphaproteobacteria</taxon>
        <taxon>Hyphomicrobiales</taxon>
        <taxon>Methylobacteriaceae</taxon>
        <taxon>Methylobacterium</taxon>
    </lineage>
</organism>
<evidence type="ECO:0008006" key="3">
    <source>
        <dbReference type="Google" id="ProtNLM"/>
    </source>
</evidence>
<evidence type="ECO:0000313" key="2">
    <source>
        <dbReference type="Proteomes" id="UP000245926"/>
    </source>
</evidence>
<proteinExistence type="predicted"/>
<reference evidence="2" key="1">
    <citation type="submission" date="2018-05" db="EMBL/GenBank/DDBJ databases">
        <title>Complete Genome Sequence of Methylobacterium sp. 17SD2-17.</title>
        <authorList>
            <person name="Srinivasan S."/>
        </authorList>
    </citation>
    <scope>NUCLEOTIDE SEQUENCE [LARGE SCALE GENOMIC DNA]</scope>
    <source>
        <strain evidence="2">17SD2-17</strain>
    </source>
</reference>
<sequence>MKKAQHVISRPGGRWSVRPSGAARASRIFATQAEAIRYARERAREAGADLYVHRRDGTISARDRYGSGPEPTRG</sequence>
<dbReference type="RefSeq" id="WP_109890263.1">
    <property type="nucleotide sequence ID" value="NZ_CP029550.1"/>
</dbReference>
<keyword evidence="2" id="KW-1185">Reference proteome</keyword>
<evidence type="ECO:0000313" key="1">
    <source>
        <dbReference type="EMBL" id="AWN41339.1"/>
    </source>
</evidence>
<name>A0A2U8W5L0_9HYPH</name>
<accession>A0A2U8W5L0</accession>
<dbReference type="Pfam" id="PF09954">
    <property type="entry name" value="DUF2188"/>
    <property type="match status" value="1"/>
</dbReference>
<gene>
    <name evidence="1" type="ORF">DK389_13465</name>
</gene>
<dbReference type="OrthoDB" id="8858565at2"/>
<dbReference type="AlphaFoldDB" id="A0A2U8W5L0"/>
<dbReference type="EMBL" id="CP029550">
    <property type="protein sequence ID" value="AWN41339.1"/>
    <property type="molecule type" value="Genomic_DNA"/>
</dbReference>
<dbReference type="KEGG" id="mets:DK389_13465"/>
<dbReference type="InterPro" id="IPR018691">
    <property type="entry name" value="DUF2188"/>
</dbReference>